<evidence type="ECO:0000313" key="2">
    <source>
        <dbReference type="EMBL" id="OSX79284.1"/>
    </source>
</evidence>
<dbReference type="OrthoDB" id="3936at2759"/>
<protein>
    <recommendedName>
        <fullName evidence="4">Sulfotransferase domain-containing protein</fullName>
    </recommendedName>
</protein>
<reference evidence="2 3" key="1">
    <citation type="submission" date="2017-03" db="EMBL/GenBank/DDBJ databases">
        <title>WGS assembly of Porphyra umbilicalis.</title>
        <authorList>
            <person name="Brawley S.H."/>
            <person name="Blouin N.A."/>
            <person name="Ficko-Blean E."/>
            <person name="Wheeler G.L."/>
            <person name="Lohr M."/>
            <person name="Goodson H.V."/>
            <person name="Jenkins J.W."/>
            <person name="Blaby-Haas C.E."/>
            <person name="Helliwell K.E."/>
            <person name="Chan C."/>
            <person name="Marriage T."/>
            <person name="Bhattacharya D."/>
            <person name="Klein A.S."/>
            <person name="Badis Y."/>
            <person name="Brodie J."/>
            <person name="Cao Y."/>
            <person name="Collen J."/>
            <person name="Dittami S.M."/>
            <person name="Gachon C.M."/>
            <person name="Green B.R."/>
            <person name="Karpowicz S."/>
            <person name="Kim J.W."/>
            <person name="Kudahl U."/>
            <person name="Lin S."/>
            <person name="Michel G."/>
            <person name="Mittag M."/>
            <person name="Olson B.J."/>
            <person name="Pangilinan J."/>
            <person name="Peng Y."/>
            <person name="Qiu H."/>
            <person name="Shu S."/>
            <person name="Singer J.T."/>
            <person name="Smith A.G."/>
            <person name="Sprecher B.N."/>
            <person name="Wagner V."/>
            <person name="Wang W."/>
            <person name="Wang Z.-Y."/>
            <person name="Yan J."/>
            <person name="Yarish C."/>
            <person name="Zoeuner-Riek S."/>
            <person name="Zhuang Y."/>
            <person name="Zou Y."/>
            <person name="Lindquist E.A."/>
            <person name="Grimwood J."/>
            <person name="Barry K."/>
            <person name="Rokhsar D.S."/>
            <person name="Schmutz J."/>
            <person name="Stiller J.W."/>
            <person name="Grossman A.R."/>
            <person name="Prochnik S.E."/>
        </authorList>
    </citation>
    <scope>NUCLEOTIDE SEQUENCE [LARGE SCALE GENOMIC DNA]</scope>
    <source>
        <strain evidence="2">4086291</strain>
    </source>
</reference>
<dbReference type="AlphaFoldDB" id="A0A1X6PEK6"/>
<dbReference type="Gene3D" id="3.40.50.300">
    <property type="entry name" value="P-loop containing nucleotide triphosphate hydrolases"/>
    <property type="match status" value="1"/>
</dbReference>
<name>A0A1X6PEK6_PORUM</name>
<evidence type="ECO:0000256" key="1">
    <source>
        <dbReference type="SAM" id="Phobius"/>
    </source>
</evidence>
<accession>A0A1X6PEK6</accession>
<evidence type="ECO:0000313" key="3">
    <source>
        <dbReference type="Proteomes" id="UP000218209"/>
    </source>
</evidence>
<proteinExistence type="predicted"/>
<gene>
    <name evidence="2" type="ORF">BU14_0082s0049</name>
</gene>
<sequence length="424" mass="47155">MSPGTTTLPRFSTRPAQGASCQGIVFYVLMTLMAFVYVGMDTHMQWSRRQVCTSSATTSEEAALANLSLIMADHTAVEKEHLRVSGQIEAAVAAARADAVAKLDASLKETVSVNVAASEPSPAPMDEATLLARMPPCAAQARTLDPTKRAKAFFIMYMGHSASTAVISEMGQHTDIFVDPRGPEPVDHHEYEANTTLALEYTRAFFDRGIKEGKIPGFKLRPTHVLRQPEAWRALVKEYDVRLIWNFRANTIKQASGEYRYRYLQDTSVIEGLRDGETLESKCANGGCAFKIANMDFFHTVLSDLLNNDNLITRAVAALQADGCVLSLPYEEYLYSRNNSMAQVYRFLGVPFEDHAPNRQKATADSLCDAVANVEDLCDAFYGCLRYRWMFDDWNNNCKCVGLRKDSRFGENNPYCSAPVKSRA</sequence>
<dbReference type="SUPFAM" id="SSF52540">
    <property type="entry name" value="P-loop containing nucleoside triphosphate hydrolases"/>
    <property type="match status" value="1"/>
</dbReference>
<feature type="transmembrane region" description="Helical" evidence="1">
    <location>
        <begin position="24"/>
        <end position="40"/>
    </location>
</feature>
<evidence type="ECO:0008006" key="4">
    <source>
        <dbReference type="Google" id="ProtNLM"/>
    </source>
</evidence>
<keyword evidence="3" id="KW-1185">Reference proteome</keyword>
<keyword evidence="1" id="KW-0472">Membrane</keyword>
<keyword evidence="1" id="KW-0812">Transmembrane</keyword>
<dbReference type="InterPro" id="IPR027417">
    <property type="entry name" value="P-loop_NTPase"/>
</dbReference>
<organism evidence="2 3">
    <name type="scientific">Porphyra umbilicalis</name>
    <name type="common">Purple laver</name>
    <name type="synonym">Red alga</name>
    <dbReference type="NCBI Taxonomy" id="2786"/>
    <lineage>
        <taxon>Eukaryota</taxon>
        <taxon>Rhodophyta</taxon>
        <taxon>Bangiophyceae</taxon>
        <taxon>Bangiales</taxon>
        <taxon>Bangiaceae</taxon>
        <taxon>Porphyra</taxon>
    </lineage>
</organism>
<keyword evidence="1" id="KW-1133">Transmembrane helix</keyword>
<dbReference type="EMBL" id="KV918794">
    <property type="protein sequence ID" value="OSX79284.1"/>
    <property type="molecule type" value="Genomic_DNA"/>
</dbReference>
<dbReference type="Proteomes" id="UP000218209">
    <property type="component" value="Unassembled WGS sequence"/>
</dbReference>